<sequence>MATINVYLHFNGNCEKAFNFYKSVFGGDYKFIGRYRELSETARQNIPHATDEQIMHIALPISKETLLMGADVVDPEKDSTHSHTAFSLYVNAVDKIEADRLFTALSEEGKVIVAITNQFWGSYYGLCKDKFGISWKISFSSNEK</sequence>
<feature type="domain" description="PhnB-like" evidence="1">
    <location>
        <begin position="4"/>
        <end position="137"/>
    </location>
</feature>
<evidence type="ECO:0000259" key="1">
    <source>
        <dbReference type="Pfam" id="PF06983"/>
    </source>
</evidence>
<dbReference type="Gene3D" id="3.10.180.10">
    <property type="entry name" value="2,3-Dihydroxybiphenyl 1,2-Dioxygenase, domain 1"/>
    <property type="match status" value="1"/>
</dbReference>
<dbReference type="CDD" id="cd06588">
    <property type="entry name" value="PhnB_like"/>
    <property type="match status" value="1"/>
</dbReference>
<gene>
    <name evidence="2" type="ORF">RM545_01890</name>
</gene>
<dbReference type="InterPro" id="IPR028973">
    <property type="entry name" value="PhnB-like"/>
</dbReference>
<dbReference type="InterPro" id="IPR029068">
    <property type="entry name" value="Glyas_Bleomycin-R_OHBP_Dase"/>
</dbReference>
<proteinExistence type="predicted"/>
<comment type="caution">
    <text evidence="2">The sequence shown here is derived from an EMBL/GenBank/DDBJ whole genome shotgun (WGS) entry which is preliminary data.</text>
</comment>
<organism evidence="2 3">
    <name type="scientific">Autumnicola lenta</name>
    <dbReference type="NCBI Taxonomy" id="3075593"/>
    <lineage>
        <taxon>Bacteria</taxon>
        <taxon>Pseudomonadati</taxon>
        <taxon>Bacteroidota</taxon>
        <taxon>Flavobacteriia</taxon>
        <taxon>Flavobacteriales</taxon>
        <taxon>Flavobacteriaceae</taxon>
        <taxon>Autumnicola</taxon>
    </lineage>
</organism>
<dbReference type="PANTHER" id="PTHR33990">
    <property type="entry name" value="PROTEIN YJDN-RELATED"/>
    <property type="match status" value="1"/>
</dbReference>
<dbReference type="Proteomes" id="UP001245285">
    <property type="component" value="Unassembled WGS sequence"/>
</dbReference>
<dbReference type="EMBL" id="JAVRHO010000002">
    <property type="protein sequence ID" value="MDT0645427.1"/>
    <property type="molecule type" value="Genomic_DNA"/>
</dbReference>
<accession>A0ABU3CGF2</accession>
<dbReference type="RefSeq" id="WP_311493582.1">
    <property type="nucleotide sequence ID" value="NZ_JAVRHO010000002.1"/>
</dbReference>
<protein>
    <submittedName>
        <fullName evidence="2">VOC family protein</fullName>
    </submittedName>
</protein>
<dbReference type="Pfam" id="PF06983">
    <property type="entry name" value="3-dmu-9_3-mt"/>
    <property type="match status" value="1"/>
</dbReference>
<name>A0ABU3CGF2_9FLAO</name>
<evidence type="ECO:0000313" key="3">
    <source>
        <dbReference type="Proteomes" id="UP001245285"/>
    </source>
</evidence>
<reference evidence="2 3" key="1">
    <citation type="submission" date="2023-09" db="EMBL/GenBank/DDBJ databases">
        <authorList>
            <person name="Rey-Velasco X."/>
        </authorList>
    </citation>
    <scope>NUCLEOTIDE SEQUENCE [LARGE SCALE GENOMIC DNA]</scope>
    <source>
        <strain evidence="2 3">F260</strain>
    </source>
</reference>
<dbReference type="PANTHER" id="PTHR33990:SF1">
    <property type="entry name" value="PROTEIN YJDN"/>
    <property type="match status" value="1"/>
</dbReference>
<evidence type="ECO:0000313" key="2">
    <source>
        <dbReference type="EMBL" id="MDT0645427.1"/>
    </source>
</evidence>
<dbReference type="SUPFAM" id="SSF54593">
    <property type="entry name" value="Glyoxalase/Bleomycin resistance protein/Dihydroxybiphenyl dioxygenase"/>
    <property type="match status" value="1"/>
</dbReference>
<keyword evidence="3" id="KW-1185">Reference proteome</keyword>